<dbReference type="GO" id="GO:0097361">
    <property type="term" value="C:cytosolic [4Fe-4S] assembly targeting complex"/>
    <property type="evidence" value="ECO:0007669"/>
    <property type="project" value="TreeGrafter"/>
</dbReference>
<comment type="caution">
    <text evidence="2">The sequence shown here is derived from an EMBL/GenBank/DDBJ whole genome shotgun (WGS) entry which is preliminary data.</text>
</comment>
<dbReference type="Pfam" id="PF00400">
    <property type="entry name" value="WD40"/>
    <property type="match status" value="2"/>
</dbReference>
<organism evidence="2 3">
    <name type="scientific">Paramecium sonneborni</name>
    <dbReference type="NCBI Taxonomy" id="65129"/>
    <lineage>
        <taxon>Eukaryota</taxon>
        <taxon>Sar</taxon>
        <taxon>Alveolata</taxon>
        <taxon>Ciliophora</taxon>
        <taxon>Intramacronucleata</taxon>
        <taxon>Oligohymenophorea</taxon>
        <taxon>Peniculida</taxon>
        <taxon>Parameciidae</taxon>
        <taxon>Paramecium</taxon>
    </lineage>
</organism>
<gene>
    <name evidence="2" type="ORF">PSON_ATCC_30995.1.T2520020</name>
</gene>
<reference evidence="2" key="1">
    <citation type="submission" date="2021-01" db="EMBL/GenBank/DDBJ databases">
        <authorList>
            <consortium name="Genoscope - CEA"/>
            <person name="William W."/>
        </authorList>
    </citation>
    <scope>NUCLEOTIDE SEQUENCE</scope>
</reference>
<name>A0A8S1RP05_9CILI</name>
<dbReference type="Proteomes" id="UP000692954">
    <property type="component" value="Unassembled WGS sequence"/>
</dbReference>
<evidence type="ECO:0000256" key="1">
    <source>
        <dbReference type="PROSITE-ProRule" id="PRU00221"/>
    </source>
</evidence>
<proteinExistence type="predicted"/>
<evidence type="ECO:0000313" key="3">
    <source>
        <dbReference type="Proteomes" id="UP000692954"/>
    </source>
</evidence>
<protein>
    <submittedName>
        <fullName evidence="2">Uncharacterized protein</fullName>
    </submittedName>
</protein>
<sequence length="336" mass="39505">MLKQYINVNTTQQPKKSSKYELIYRFAMKQYQWCGAIGICSDNHIVVVGCKNQLKICQFSQQILKLHQTYKSHTLDVITINFFRKPSNMISGSEDKQMILWTLINGNSKKYLNKQKGKDSQILSNGWSCIQTMNDHKDFVWALSINENGNQLLSSGYDKLIIIFQFIKDNNQNKKWVQIQKFEGDGFRLCWVNDSLFTFQKYCKEYLSLYQKYNASQIFRKIKNIYIKNNSTSCYGFFPQKYVKEKNTLVNKNGKTVNILSKQENEDFILDQSIQFNDYYIQGCLSDDGEYLITWDGGKQGSFEIQIRKYSEIRIVMFVSVTSIIQNYYQLLIKIL</sequence>
<dbReference type="OrthoDB" id="435188at2759"/>
<dbReference type="AlphaFoldDB" id="A0A8S1RP05"/>
<dbReference type="PANTHER" id="PTHR19920:SF0">
    <property type="entry name" value="CYTOSOLIC IRON-SULFUR PROTEIN ASSEMBLY PROTEIN CIAO1-RELATED"/>
    <property type="match status" value="1"/>
</dbReference>
<dbReference type="PROSITE" id="PS50082">
    <property type="entry name" value="WD_REPEATS_2"/>
    <property type="match status" value="1"/>
</dbReference>
<keyword evidence="1" id="KW-0853">WD repeat</keyword>
<dbReference type="InterPro" id="IPR001680">
    <property type="entry name" value="WD40_rpt"/>
</dbReference>
<dbReference type="SMART" id="SM00320">
    <property type="entry name" value="WD40"/>
    <property type="match status" value="2"/>
</dbReference>
<evidence type="ECO:0000313" key="2">
    <source>
        <dbReference type="EMBL" id="CAD8129948.1"/>
    </source>
</evidence>
<dbReference type="GO" id="GO:0016226">
    <property type="term" value="P:iron-sulfur cluster assembly"/>
    <property type="evidence" value="ECO:0007669"/>
    <property type="project" value="TreeGrafter"/>
</dbReference>
<dbReference type="PANTHER" id="PTHR19920">
    <property type="entry name" value="WD40 PROTEIN CIAO1"/>
    <property type="match status" value="1"/>
</dbReference>
<accession>A0A8S1RP05</accession>
<feature type="repeat" description="WD" evidence="1">
    <location>
        <begin position="70"/>
        <end position="111"/>
    </location>
</feature>
<keyword evidence="3" id="KW-1185">Reference proteome</keyword>
<dbReference type="EMBL" id="CAJJDN010000252">
    <property type="protein sequence ID" value="CAD8129948.1"/>
    <property type="molecule type" value="Genomic_DNA"/>
</dbReference>